<dbReference type="FunFam" id="3.60.21.10:FF:000082">
    <property type="entry name" value="Endopolyphosphatase"/>
    <property type="match status" value="1"/>
</dbReference>
<dbReference type="EMBL" id="ML977347">
    <property type="protein sequence ID" value="KAF2108544.1"/>
    <property type="molecule type" value="Genomic_DNA"/>
</dbReference>
<evidence type="ECO:0000256" key="2">
    <source>
        <dbReference type="ARBA" id="ARBA00010399"/>
    </source>
</evidence>
<sequence>MLHAAKGLALGLCVLAGSCRAAPQSGAGTVPRGQIIGGQRSLEPQSGRRLHGRFLHITDVHPDPYYKTYSSTEADAACHRKRGPAGIYGAETSACDSPVSLVDETFKWIKENLRDEIDFVVWTGDSARHDNDEQIPRTQKQVVEQNRLLVRKFKEVFGKRDDEDDEDPTNEFKIPVVPTFGNNDILPHNIFLEGPNKWTIKYLDVWRNFIPEAQRHQFQQGGWFYVEVIPNKLAVISLNTIYFFDSNAAVDGCANKHEPGYEHMEWLRIQLQVMRERGMKAILMGHVPPARVDSKESWDETCWQKYTLWLRQYRDVITGSLFGHMNIDHFMLHDFNDITKETKSGRMSNIGAESLDLKESLYEDGEITVASASDYLLDLRSAWSKLPTPSNAKSKSVSISDYEDEEVSTWQWLVSIFSSKKHKDVKKGEKKKYLDEIGGKYGERFSIAHVSPSVVPNYFPTLRVFEYNITGLEGLIIPGSLPPSSPTYETIPHEEDYTFDTDNTSAIISKKKKKKEKDSRKKPKKYKFKIPKGPSKSAPPGPAYSPQSLTLLGYTQLFANLTRINNDFVASPPPTTLDEQSQSPRADHPRTIFGLDVDEDGRIEESKWKEGKHGKHQGKKPRPKPHPKTFAFELEYMTGDDKNGFGLRDLTVRSYVRLARRIGAHGKGEGKSLAIEDQEEVEEEEEENWDLEADEVEEDEEKGEVEADGKKKHKKHKKKKKKKKKKKGKKNHTWYTFVKRAFVGTMDPKDIEETFMQRDSSPPPKSESAVVVEEEEAEEEEGMEL</sequence>
<evidence type="ECO:0000256" key="11">
    <source>
        <dbReference type="ARBA" id="ARBA00023180"/>
    </source>
</evidence>
<keyword evidence="11" id="KW-0325">Glycoprotein</keyword>
<feature type="compositionally biased region" description="Basic residues" evidence="12">
    <location>
        <begin position="710"/>
        <end position="732"/>
    </location>
</feature>
<evidence type="ECO:0000256" key="6">
    <source>
        <dbReference type="ARBA" id="ARBA00022692"/>
    </source>
</evidence>
<feature type="compositionally biased region" description="Acidic residues" evidence="12">
    <location>
        <begin position="676"/>
        <end position="703"/>
    </location>
</feature>
<keyword evidence="16" id="KW-1185">Reference proteome</keyword>
<dbReference type="GO" id="GO:0005774">
    <property type="term" value="C:vacuolar membrane"/>
    <property type="evidence" value="ECO:0007669"/>
    <property type="project" value="UniProtKB-SubCell"/>
</dbReference>
<evidence type="ECO:0000256" key="1">
    <source>
        <dbReference type="ARBA" id="ARBA00004576"/>
    </source>
</evidence>
<keyword evidence="10" id="KW-0472">Membrane</keyword>
<evidence type="ECO:0000313" key="16">
    <source>
        <dbReference type="Proteomes" id="UP000799770"/>
    </source>
</evidence>
<protein>
    <recommendedName>
        <fullName evidence="4">Endopolyphosphatase</fullName>
        <ecNumber evidence="3">3.6.1.10</ecNumber>
    </recommendedName>
</protein>
<keyword evidence="5" id="KW-0926">Vacuole</keyword>
<dbReference type="EC" id="3.6.1.10" evidence="3"/>
<feature type="region of interest" description="Disordered" evidence="12">
    <location>
        <begin position="569"/>
        <end position="592"/>
    </location>
</feature>
<dbReference type="Gene3D" id="3.60.21.10">
    <property type="match status" value="1"/>
</dbReference>
<evidence type="ECO:0000256" key="4">
    <source>
        <dbReference type="ARBA" id="ARBA00014458"/>
    </source>
</evidence>
<dbReference type="InterPro" id="IPR004843">
    <property type="entry name" value="Calcineurin-like_PHP"/>
</dbReference>
<evidence type="ECO:0000256" key="5">
    <source>
        <dbReference type="ARBA" id="ARBA00022554"/>
    </source>
</evidence>
<dbReference type="SUPFAM" id="SSF56300">
    <property type="entry name" value="Metallo-dependent phosphatases"/>
    <property type="match status" value="1"/>
</dbReference>
<feature type="compositionally biased region" description="Acidic residues" evidence="12">
    <location>
        <begin position="772"/>
        <end position="785"/>
    </location>
</feature>
<comment type="subcellular location">
    <subcellularLocation>
        <location evidence="1">Vacuole membrane</location>
        <topology evidence="1">Single-pass type II membrane protein</topology>
    </subcellularLocation>
</comment>
<feature type="chain" id="PRO_5025661913" description="Endopolyphosphatase" evidence="13">
    <location>
        <begin position="22"/>
        <end position="785"/>
    </location>
</feature>
<dbReference type="InterPro" id="IPR012358">
    <property type="entry name" value="EndopolyPtase_N1"/>
</dbReference>
<keyword evidence="9" id="KW-1133">Transmembrane helix</keyword>
<name>A0A6A5YP87_9PLEO</name>
<reference evidence="15" key="1">
    <citation type="journal article" date="2020" name="Stud. Mycol.">
        <title>101 Dothideomycetes genomes: a test case for predicting lifestyles and emergence of pathogens.</title>
        <authorList>
            <person name="Haridas S."/>
            <person name="Albert R."/>
            <person name="Binder M."/>
            <person name="Bloem J."/>
            <person name="Labutti K."/>
            <person name="Salamov A."/>
            <person name="Andreopoulos B."/>
            <person name="Baker S."/>
            <person name="Barry K."/>
            <person name="Bills G."/>
            <person name="Bluhm B."/>
            <person name="Cannon C."/>
            <person name="Castanera R."/>
            <person name="Culley D."/>
            <person name="Daum C."/>
            <person name="Ezra D."/>
            <person name="Gonzalez J."/>
            <person name="Henrissat B."/>
            <person name="Kuo A."/>
            <person name="Liang C."/>
            <person name="Lipzen A."/>
            <person name="Lutzoni F."/>
            <person name="Magnuson J."/>
            <person name="Mondo S."/>
            <person name="Nolan M."/>
            <person name="Ohm R."/>
            <person name="Pangilinan J."/>
            <person name="Park H.-J."/>
            <person name="Ramirez L."/>
            <person name="Alfaro M."/>
            <person name="Sun H."/>
            <person name="Tritt A."/>
            <person name="Yoshinaga Y."/>
            <person name="Zwiers L.-H."/>
            <person name="Turgeon B."/>
            <person name="Goodwin S."/>
            <person name="Spatafora J."/>
            <person name="Crous P."/>
            <person name="Grigoriev I."/>
        </authorList>
    </citation>
    <scope>NUCLEOTIDE SEQUENCE</scope>
    <source>
        <strain evidence="15">CBS 627.86</strain>
    </source>
</reference>
<feature type="region of interest" description="Disordered" evidence="12">
    <location>
        <begin position="508"/>
        <end position="544"/>
    </location>
</feature>
<feature type="region of interest" description="Disordered" evidence="12">
    <location>
        <begin position="605"/>
        <end position="631"/>
    </location>
</feature>
<evidence type="ECO:0000256" key="10">
    <source>
        <dbReference type="ARBA" id="ARBA00023136"/>
    </source>
</evidence>
<keyword evidence="8" id="KW-0735">Signal-anchor</keyword>
<evidence type="ECO:0000256" key="7">
    <source>
        <dbReference type="ARBA" id="ARBA00022801"/>
    </source>
</evidence>
<keyword evidence="7" id="KW-0378">Hydrolase</keyword>
<dbReference type="AlphaFoldDB" id="A0A6A5YP87"/>
<accession>A0A6A5YP87</accession>
<evidence type="ECO:0000259" key="14">
    <source>
        <dbReference type="Pfam" id="PF00149"/>
    </source>
</evidence>
<organism evidence="15 16">
    <name type="scientific">Lophiotrema nucula</name>
    <dbReference type="NCBI Taxonomy" id="690887"/>
    <lineage>
        <taxon>Eukaryota</taxon>
        <taxon>Fungi</taxon>
        <taxon>Dikarya</taxon>
        <taxon>Ascomycota</taxon>
        <taxon>Pezizomycotina</taxon>
        <taxon>Dothideomycetes</taxon>
        <taxon>Pleosporomycetidae</taxon>
        <taxon>Pleosporales</taxon>
        <taxon>Lophiotremataceae</taxon>
        <taxon>Lophiotrema</taxon>
    </lineage>
</organism>
<dbReference type="Pfam" id="PF00149">
    <property type="entry name" value="Metallophos"/>
    <property type="match status" value="1"/>
</dbReference>
<keyword evidence="13" id="KW-0732">Signal</keyword>
<dbReference type="PANTHER" id="PTHR10340">
    <property type="entry name" value="SPHINGOMYELIN PHOSPHODIESTERASE"/>
    <property type="match status" value="1"/>
</dbReference>
<dbReference type="InterPro" id="IPR041805">
    <property type="entry name" value="ASMase/PPN1_MPP"/>
</dbReference>
<dbReference type="GO" id="GO:0008081">
    <property type="term" value="F:phosphoric diester hydrolase activity"/>
    <property type="evidence" value="ECO:0007669"/>
    <property type="project" value="TreeGrafter"/>
</dbReference>
<comment type="similarity">
    <text evidence="2">Belongs to the endopolyphosphatase PPN1 family.</text>
</comment>
<feature type="domain" description="Calcineurin-like phosphoesterase" evidence="14">
    <location>
        <begin position="53"/>
        <end position="324"/>
    </location>
</feature>
<dbReference type="PROSITE" id="PS51257">
    <property type="entry name" value="PROKAR_LIPOPROTEIN"/>
    <property type="match status" value="1"/>
</dbReference>
<proteinExistence type="inferred from homology"/>
<keyword evidence="6" id="KW-0812">Transmembrane</keyword>
<dbReference type="GO" id="GO:0000324">
    <property type="term" value="C:fungal-type vacuole"/>
    <property type="evidence" value="ECO:0007669"/>
    <property type="project" value="TreeGrafter"/>
</dbReference>
<evidence type="ECO:0000256" key="8">
    <source>
        <dbReference type="ARBA" id="ARBA00022968"/>
    </source>
</evidence>
<dbReference type="CDD" id="cd00842">
    <property type="entry name" value="MPP_ASMase"/>
    <property type="match status" value="1"/>
</dbReference>
<evidence type="ECO:0000256" key="9">
    <source>
        <dbReference type="ARBA" id="ARBA00022989"/>
    </source>
</evidence>
<dbReference type="PIRSF" id="PIRSF027093">
    <property type="entry name" value="EndopolyPtase_N1"/>
    <property type="match status" value="1"/>
</dbReference>
<dbReference type="OrthoDB" id="348678at2759"/>
<evidence type="ECO:0000313" key="15">
    <source>
        <dbReference type="EMBL" id="KAF2108544.1"/>
    </source>
</evidence>
<feature type="signal peptide" evidence="13">
    <location>
        <begin position="1"/>
        <end position="21"/>
    </location>
</feature>
<evidence type="ECO:0000256" key="12">
    <source>
        <dbReference type="SAM" id="MobiDB-lite"/>
    </source>
</evidence>
<dbReference type="PANTHER" id="PTHR10340:SF55">
    <property type="entry name" value="ENDOPOLYPHOSPHATASE"/>
    <property type="match status" value="1"/>
</dbReference>
<gene>
    <name evidence="15" type="ORF">BDV96DRAFT_692627</name>
</gene>
<dbReference type="GO" id="GO:0006798">
    <property type="term" value="P:polyphosphate catabolic process"/>
    <property type="evidence" value="ECO:0007669"/>
    <property type="project" value="TreeGrafter"/>
</dbReference>
<dbReference type="Proteomes" id="UP000799770">
    <property type="component" value="Unassembled WGS sequence"/>
</dbReference>
<dbReference type="GO" id="GO:0004309">
    <property type="term" value="F:exopolyphosphatase activity"/>
    <property type="evidence" value="ECO:0007669"/>
    <property type="project" value="TreeGrafter"/>
</dbReference>
<dbReference type="GO" id="GO:0000298">
    <property type="term" value="F:endopolyphosphatase activity"/>
    <property type="evidence" value="ECO:0007669"/>
    <property type="project" value="UniProtKB-EC"/>
</dbReference>
<feature type="compositionally biased region" description="Basic residues" evidence="12">
    <location>
        <begin position="612"/>
        <end position="627"/>
    </location>
</feature>
<feature type="compositionally biased region" description="Basic and acidic residues" evidence="12">
    <location>
        <begin position="747"/>
        <end position="756"/>
    </location>
</feature>
<feature type="region of interest" description="Disordered" evidence="12">
    <location>
        <begin position="746"/>
        <end position="785"/>
    </location>
</feature>
<feature type="compositionally biased region" description="Basic residues" evidence="12">
    <location>
        <begin position="509"/>
        <end position="530"/>
    </location>
</feature>
<feature type="region of interest" description="Disordered" evidence="12">
    <location>
        <begin position="665"/>
        <end position="733"/>
    </location>
</feature>
<evidence type="ECO:0000256" key="3">
    <source>
        <dbReference type="ARBA" id="ARBA00012459"/>
    </source>
</evidence>
<evidence type="ECO:0000256" key="13">
    <source>
        <dbReference type="SAM" id="SignalP"/>
    </source>
</evidence>
<dbReference type="InterPro" id="IPR029052">
    <property type="entry name" value="Metallo-depent_PP-like"/>
</dbReference>